<accession>A0ABU3R0W5</accession>
<dbReference type="Pfam" id="PF14534">
    <property type="entry name" value="DUF4440"/>
    <property type="match status" value="1"/>
</dbReference>
<organism evidence="3 4">
    <name type="scientific">Psychrosphaera aquimarina</name>
    <dbReference type="NCBI Taxonomy" id="2044854"/>
    <lineage>
        <taxon>Bacteria</taxon>
        <taxon>Pseudomonadati</taxon>
        <taxon>Pseudomonadota</taxon>
        <taxon>Gammaproteobacteria</taxon>
        <taxon>Alteromonadales</taxon>
        <taxon>Pseudoalteromonadaceae</taxon>
        <taxon>Psychrosphaera</taxon>
    </lineage>
</organism>
<gene>
    <name evidence="3" type="ORF">RT723_10000</name>
</gene>
<dbReference type="RefSeq" id="WP_315946935.1">
    <property type="nucleotide sequence ID" value="NZ_JAWCUA010000007.1"/>
</dbReference>
<dbReference type="SUPFAM" id="SSF54427">
    <property type="entry name" value="NTF2-like"/>
    <property type="match status" value="1"/>
</dbReference>
<keyword evidence="4" id="KW-1185">Reference proteome</keyword>
<evidence type="ECO:0000259" key="2">
    <source>
        <dbReference type="Pfam" id="PF14534"/>
    </source>
</evidence>
<keyword evidence="1" id="KW-0732">Signal</keyword>
<feature type="domain" description="DUF4440" evidence="2">
    <location>
        <begin position="36"/>
        <end position="147"/>
    </location>
</feature>
<proteinExistence type="predicted"/>
<evidence type="ECO:0000256" key="1">
    <source>
        <dbReference type="SAM" id="SignalP"/>
    </source>
</evidence>
<reference evidence="3 4" key="1">
    <citation type="submission" date="2023-10" db="EMBL/GenBank/DDBJ databases">
        <title>Psychrosphaera aquimaarina strain SW33 isolated from seawater.</title>
        <authorList>
            <person name="Bayburt H."/>
            <person name="Kim J.M."/>
            <person name="Choi B.J."/>
            <person name="Jeon C.O."/>
        </authorList>
    </citation>
    <scope>NUCLEOTIDE SEQUENCE [LARGE SCALE GENOMIC DNA]</scope>
    <source>
        <strain evidence="3 4">KCTC 52743</strain>
    </source>
</reference>
<dbReference type="InterPro" id="IPR027843">
    <property type="entry name" value="DUF4440"/>
</dbReference>
<comment type="caution">
    <text evidence="3">The sequence shown here is derived from an EMBL/GenBank/DDBJ whole genome shotgun (WGS) entry which is preliminary data.</text>
</comment>
<sequence length="157" mass="17807">MKSKHSLTRIIQILVGILLINNLTYADNTETDKAAIEAQAKAFSTAFVAGDIDKIMAIYSPNAKIIYGNNPIEDNISRIRAYWTPNKKSEWKLQWHKTNSEELLISGDLASDVGYYSGLSKHPSGKESQFRGTYVIVWKKVNGIWRMHLDMWSSIKS</sequence>
<dbReference type="InterPro" id="IPR032710">
    <property type="entry name" value="NTF2-like_dom_sf"/>
</dbReference>
<feature type="signal peptide" evidence="1">
    <location>
        <begin position="1"/>
        <end position="26"/>
    </location>
</feature>
<name>A0ABU3R0W5_9GAMM</name>
<evidence type="ECO:0000313" key="3">
    <source>
        <dbReference type="EMBL" id="MDU0113320.1"/>
    </source>
</evidence>
<dbReference type="Gene3D" id="3.10.450.50">
    <property type="match status" value="1"/>
</dbReference>
<dbReference type="Proteomes" id="UP001257914">
    <property type="component" value="Unassembled WGS sequence"/>
</dbReference>
<evidence type="ECO:0000313" key="4">
    <source>
        <dbReference type="Proteomes" id="UP001257914"/>
    </source>
</evidence>
<feature type="chain" id="PRO_5045096502" evidence="1">
    <location>
        <begin position="27"/>
        <end position="157"/>
    </location>
</feature>
<protein>
    <submittedName>
        <fullName evidence="3">Nuclear transport factor 2 family protein</fullName>
    </submittedName>
</protein>
<dbReference type="EMBL" id="JAWCUA010000007">
    <property type="protein sequence ID" value="MDU0113320.1"/>
    <property type="molecule type" value="Genomic_DNA"/>
</dbReference>